<evidence type="ECO:0000313" key="2">
    <source>
        <dbReference type="Proteomes" id="UP001172721"/>
    </source>
</evidence>
<dbReference type="RefSeq" id="WP_301165052.1">
    <property type="nucleotide sequence ID" value="NZ_JAUHTR010000002.1"/>
</dbReference>
<sequence>MKKFNNLQRRVKDLRRGTSINVFLKDSLQSINIVFVNYHCRTKCVTALSEGKIIIFSIEDIVGVLFPFYIDTNPPVIIPCRGCSIVGSGTASPTADLSYSVSNMNVDCDCENSPLLFATQRRIIRVPLSEEIIQEEPINMELELNSITLTGLAYDLTTTTIIIDPLTIAIDTFLIVYSSSDVRCDNTDIPSGPYVQFIKTGSNTSIFNSSFFGPVSMTGSITINSC</sequence>
<organism evidence="1 2">
    <name type="scientific">Fictibacillus fluitans</name>
    <dbReference type="NCBI Taxonomy" id="3058422"/>
    <lineage>
        <taxon>Bacteria</taxon>
        <taxon>Bacillati</taxon>
        <taxon>Bacillota</taxon>
        <taxon>Bacilli</taxon>
        <taxon>Bacillales</taxon>
        <taxon>Fictibacillaceae</taxon>
        <taxon>Fictibacillus</taxon>
    </lineage>
</organism>
<reference evidence="1" key="1">
    <citation type="submission" date="2023-07" db="EMBL/GenBank/DDBJ databases">
        <title>Fictibacillus sp. isolated from freshwater pond.</title>
        <authorList>
            <person name="Kirdat K."/>
            <person name="Bhat A."/>
            <person name="Mourya A."/>
            <person name="Yadav A."/>
        </authorList>
    </citation>
    <scope>NUCLEOTIDE SEQUENCE</scope>
    <source>
        <strain evidence="1">NE201</strain>
    </source>
</reference>
<dbReference type="Proteomes" id="UP001172721">
    <property type="component" value="Unassembled WGS sequence"/>
</dbReference>
<accession>A0ABT8HUQ2</accession>
<gene>
    <name evidence="1" type="ORF">QYB97_05905</name>
</gene>
<protein>
    <submittedName>
        <fullName evidence="1">Uncharacterized protein</fullName>
    </submittedName>
</protein>
<evidence type="ECO:0000313" key="1">
    <source>
        <dbReference type="EMBL" id="MDN4523997.1"/>
    </source>
</evidence>
<proteinExistence type="predicted"/>
<keyword evidence="2" id="KW-1185">Reference proteome</keyword>
<name>A0ABT8HUQ2_9BACL</name>
<comment type="caution">
    <text evidence="1">The sequence shown here is derived from an EMBL/GenBank/DDBJ whole genome shotgun (WGS) entry which is preliminary data.</text>
</comment>
<dbReference type="EMBL" id="JAUHTR010000002">
    <property type="protein sequence ID" value="MDN4523997.1"/>
    <property type="molecule type" value="Genomic_DNA"/>
</dbReference>